<reference evidence="3" key="1">
    <citation type="journal article" date="2019" name="Nat. Commun.">
        <title>The genome of broomcorn millet.</title>
        <authorList>
            <person name="Zou C."/>
            <person name="Miki D."/>
            <person name="Li D."/>
            <person name="Tang Q."/>
            <person name="Xiao L."/>
            <person name="Rajput S."/>
            <person name="Deng P."/>
            <person name="Jia W."/>
            <person name="Huang R."/>
            <person name="Zhang M."/>
            <person name="Sun Y."/>
            <person name="Hu J."/>
            <person name="Fu X."/>
            <person name="Schnable P.S."/>
            <person name="Li F."/>
            <person name="Zhang H."/>
            <person name="Feng B."/>
            <person name="Zhu X."/>
            <person name="Liu R."/>
            <person name="Schnable J.C."/>
            <person name="Zhu J.-K."/>
            <person name="Zhang H."/>
        </authorList>
    </citation>
    <scope>NUCLEOTIDE SEQUENCE [LARGE SCALE GENOMIC DNA]</scope>
</reference>
<comment type="caution">
    <text evidence="2">The sequence shown here is derived from an EMBL/GenBank/DDBJ whole genome shotgun (WGS) entry which is preliminary data.</text>
</comment>
<gene>
    <name evidence="2" type="ORF">C2845_PM14G08250</name>
</gene>
<dbReference type="Pfam" id="PF05922">
    <property type="entry name" value="Inhibitor_I9"/>
    <property type="match status" value="1"/>
</dbReference>
<dbReference type="InterPro" id="IPR010259">
    <property type="entry name" value="S8pro/Inhibitor_I9"/>
</dbReference>
<name>A0A3L6PPW5_PANMI</name>
<protein>
    <recommendedName>
        <fullName evidence="1">Inhibitor I9 domain-containing protein</fullName>
    </recommendedName>
</protein>
<evidence type="ECO:0000313" key="3">
    <source>
        <dbReference type="Proteomes" id="UP000275267"/>
    </source>
</evidence>
<dbReference type="EMBL" id="PQIB02000016">
    <property type="protein sequence ID" value="RLM60817.1"/>
    <property type="molecule type" value="Genomic_DNA"/>
</dbReference>
<sequence>MMSPTRASRHQRRQQQHARIIYYRTYTIILRKPPNANAMDEDAHRREHQSFLPSILTGSSEPRLLDSYYRYVRYGIYTFSARLTVSEIEVVTKKPGFLGSRHWRPTRGYLAQEAGSDCDPSCAGAAVSKPAATASQK</sequence>
<dbReference type="Gene3D" id="3.30.70.80">
    <property type="entry name" value="Peptidase S8 propeptide/proteinase inhibitor I9"/>
    <property type="match status" value="1"/>
</dbReference>
<dbReference type="InterPro" id="IPR037045">
    <property type="entry name" value="S8pro/Inhibitor_I9_sf"/>
</dbReference>
<evidence type="ECO:0000313" key="2">
    <source>
        <dbReference type="EMBL" id="RLM60817.1"/>
    </source>
</evidence>
<dbReference type="AlphaFoldDB" id="A0A3L6PPW5"/>
<keyword evidence="3" id="KW-1185">Reference proteome</keyword>
<organism evidence="2 3">
    <name type="scientific">Panicum miliaceum</name>
    <name type="common">Proso millet</name>
    <name type="synonym">Broomcorn millet</name>
    <dbReference type="NCBI Taxonomy" id="4540"/>
    <lineage>
        <taxon>Eukaryota</taxon>
        <taxon>Viridiplantae</taxon>
        <taxon>Streptophyta</taxon>
        <taxon>Embryophyta</taxon>
        <taxon>Tracheophyta</taxon>
        <taxon>Spermatophyta</taxon>
        <taxon>Magnoliopsida</taxon>
        <taxon>Liliopsida</taxon>
        <taxon>Poales</taxon>
        <taxon>Poaceae</taxon>
        <taxon>PACMAD clade</taxon>
        <taxon>Panicoideae</taxon>
        <taxon>Panicodae</taxon>
        <taxon>Paniceae</taxon>
        <taxon>Panicinae</taxon>
        <taxon>Panicum</taxon>
        <taxon>Panicum sect. Panicum</taxon>
    </lineage>
</organism>
<dbReference type="Proteomes" id="UP000275267">
    <property type="component" value="Unassembled WGS sequence"/>
</dbReference>
<feature type="domain" description="Inhibitor I9" evidence="1">
    <location>
        <begin position="36"/>
        <end position="96"/>
    </location>
</feature>
<evidence type="ECO:0000259" key="1">
    <source>
        <dbReference type="Pfam" id="PF05922"/>
    </source>
</evidence>
<proteinExistence type="predicted"/>
<accession>A0A3L6PPW5</accession>
<dbReference type="OrthoDB" id="693236at2759"/>